<dbReference type="RefSeq" id="WP_184045613.1">
    <property type="nucleotide sequence ID" value="NZ_JACIGK010000018.1"/>
</dbReference>
<dbReference type="CDD" id="cd00248">
    <property type="entry name" value="Mth938-like"/>
    <property type="match status" value="1"/>
</dbReference>
<dbReference type="EMBL" id="JACIGK010000018">
    <property type="protein sequence ID" value="MBB4266819.1"/>
    <property type="molecule type" value="Genomic_DNA"/>
</dbReference>
<accession>A0A7W6RF03</accession>
<evidence type="ECO:0000313" key="2">
    <source>
        <dbReference type="Proteomes" id="UP000554286"/>
    </source>
</evidence>
<evidence type="ECO:0000313" key="1">
    <source>
        <dbReference type="EMBL" id="MBB4266819.1"/>
    </source>
</evidence>
<protein>
    <recommendedName>
        <fullName evidence="3">Mth938-like domain-containing protein</fullName>
    </recommendedName>
</protein>
<gene>
    <name evidence="1" type="ORF">GGD89_002455</name>
</gene>
<sequence>MEITPLVAADRPLIQAYGDGAFRIQGRQHAGSLILLPDQIVPWSGDLTAEGLAPVLAVADAVEILIIGCGATMTQVPPDLRRVLRDHGIVPEPMDTGAGCRTWNVLLVEDRRVAAALTAL</sequence>
<dbReference type="AlphaFoldDB" id="A0A7W6RF03"/>
<dbReference type="InterPro" id="IPR036748">
    <property type="entry name" value="MTH938-like_sf"/>
</dbReference>
<dbReference type="SUPFAM" id="SSF64076">
    <property type="entry name" value="MTH938-like"/>
    <property type="match status" value="1"/>
</dbReference>
<dbReference type="PANTHER" id="PTHR21192:SF2">
    <property type="entry name" value="NADH DEHYDROGENASE [UBIQUINONE] 1 ALPHA SUBCOMPLEX ASSEMBLY FACTOR 3"/>
    <property type="match status" value="1"/>
</dbReference>
<dbReference type="Gene3D" id="3.40.1230.10">
    <property type="entry name" value="MTH938-like"/>
    <property type="match status" value="1"/>
</dbReference>
<dbReference type="InterPro" id="IPR007523">
    <property type="entry name" value="NDUFAF3/AAMDC"/>
</dbReference>
<dbReference type="Pfam" id="PF04430">
    <property type="entry name" value="DUF498"/>
    <property type="match status" value="1"/>
</dbReference>
<keyword evidence="2" id="KW-1185">Reference proteome</keyword>
<name>A0A7W6RF03_9PROT</name>
<organism evidence="1 2">
    <name type="scientific">Roseospira visakhapatnamensis</name>
    <dbReference type="NCBI Taxonomy" id="390880"/>
    <lineage>
        <taxon>Bacteria</taxon>
        <taxon>Pseudomonadati</taxon>
        <taxon>Pseudomonadota</taxon>
        <taxon>Alphaproteobacteria</taxon>
        <taxon>Rhodospirillales</taxon>
        <taxon>Rhodospirillaceae</taxon>
        <taxon>Roseospira</taxon>
    </lineage>
</organism>
<dbReference type="PANTHER" id="PTHR21192">
    <property type="entry name" value="NUCLEAR PROTEIN E3-3"/>
    <property type="match status" value="1"/>
</dbReference>
<dbReference type="Proteomes" id="UP000554286">
    <property type="component" value="Unassembled WGS sequence"/>
</dbReference>
<proteinExistence type="predicted"/>
<reference evidence="1 2" key="1">
    <citation type="submission" date="2020-08" db="EMBL/GenBank/DDBJ databases">
        <title>Genome sequencing of Purple Non-Sulfur Bacteria from various extreme environments.</title>
        <authorList>
            <person name="Mayer M."/>
        </authorList>
    </citation>
    <scope>NUCLEOTIDE SEQUENCE [LARGE SCALE GENOMIC DNA]</scope>
    <source>
        <strain evidence="1 2">JA131</strain>
    </source>
</reference>
<evidence type="ECO:0008006" key="3">
    <source>
        <dbReference type="Google" id="ProtNLM"/>
    </source>
</evidence>
<comment type="caution">
    <text evidence="1">The sequence shown here is derived from an EMBL/GenBank/DDBJ whole genome shotgun (WGS) entry which is preliminary data.</text>
</comment>